<evidence type="ECO:0000256" key="5">
    <source>
        <dbReference type="ARBA" id="ARBA00019784"/>
    </source>
</evidence>
<evidence type="ECO:0000256" key="1">
    <source>
        <dbReference type="ARBA" id="ARBA00001033"/>
    </source>
</evidence>
<dbReference type="GO" id="GO:0008934">
    <property type="term" value="F:inositol monophosphate 1-phosphatase activity"/>
    <property type="evidence" value="ECO:0007669"/>
    <property type="project" value="InterPro"/>
</dbReference>
<feature type="binding site" evidence="9">
    <location>
        <position position="87"/>
    </location>
    <ligand>
        <name>Mg(2+)</name>
        <dbReference type="ChEBI" id="CHEBI:18420"/>
        <label>1</label>
        <note>catalytic</note>
    </ligand>
</feature>
<keyword evidence="6 9" id="KW-0479">Metal-binding</keyword>
<evidence type="ECO:0000256" key="6">
    <source>
        <dbReference type="ARBA" id="ARBA00022723"/>
    </source>
</evidence>
<feature type="binding site" evidence="9">
    <location>
        <position position="216"/>
    </location>
    <ligand>
        <name>Mg(2+)</name>
        <dbReference type="ChEBI" id="CHEBI:18420"/>
        <label>1</label>
        <note>catalytic</note>
    </ligand>
</feature>
<feature type="binding site" evidence="9">
    <location>
        <position position="90"/>
    </location>
    <ligand>
        <name>Mg(2+)</name>
        <dbReference type="ChEBI" id="CHEBI:18420"/>
        <label>2</label>
    </ligand>
</feature>
<dbReference type="Gene3D" id="3.30.540.10">
    <property type="entry name" value="Fructose-1,6-Bisphosphatase, subunit A, domain 1"/>
    <property type="match status" value="1"/>
</dbReference>
<dbReference type="EMBL" id="JARGEQ010000092">
    <property type="protein sequence ID" value="MDF1586702.1"/>
    <property type="molecule type" value="Genomic_DNA"/>
</dbReference>
<comment type="catalytic activity">
    <reaction evidence="1 10">
        <text>a myo-inositol phosphate + H2O = myo-inositol + phosphate</text>
        <dbReference type="Rhea" id="RHEA:24056"/>
        <dbReference type="ChEBI" id="CHEBI:15377"/>
        <dbReference type="ChEBI" id="CHEBI:17268"/>
        <dbReference type="ChEBI" id="CHEBI:43474"/>
        <dbReference type="ChEBI" id="CHEBI:84139"/>
        <dbReference type="EC" id="3.1.3.25"/>
    </reaction>
</comment>
<dbReference type="InterPro" id="IPR020583">
    <property type="entry name" value="Inositol_monoP_metal-BS"/>
</dbReference>
<evidence type="ECO:0000256" key="3">
    <source>
        <dbReference type="ARBA" id="ARBA00009759"/>
    </source>
</evidence>
<dbReference type="GO" id="GO:0007165">
    <property type="term" value="P:signal transduction"/>
    <property type="evidence" value="ECO:0007669"/>
    <property type="project" value="TreeGrafter"/>
</dbReference>
<dbReference type="PANTHER" id="PTHR20854">
    <property type="entry name" value="INOSITOL MONOPHOSPHATASE"/>
    <property type="match status" value="1"/>
</dbReference>
<keyword evidence="7 10" id="KW-0378">Hydrolase</keyword>
<reference evidence="11 12" key="1">
    <citation type="submission" date="2023-03" db="EMBL/GenBank/DDBJ databases">
        <title>YIM 152171 draft genome.</title>
        <authorList>
            <person name="Yang Z."/>
        </authorList>
    </citation>
    <scope>NUCLEOTIDE SEQUENCE [LARGE SCALE GENOMIC DNA]</scope>
    <source>
        <strain evidence="11 12">YIM 152171</strain>
    </source>
</reference>
<feature type="binding site" evidence="9">
    <location>
        <position position="70"/>
    </location>
    <ligand>
        <name>Mg(2+)</name>
        <dbReference type="ChEBI" id="CHEBI:18420"/>
        <label>1</label>
        <note>catalytic</note>
    </ligand>
</feature>
<dbReference type="InterPro" id="IPR033942">
    <property type="entry name" value="IMPase"/>
</dbReference>
<comment type="similarity">
    <text evidence="3 10">Belongs to the inositol monophosphatase superfamily.</text>
</comment>
<evidence type="ECO:0000313" key="11">
    <source>
        <dbReference type="EMBL" id="MDF1586702.1"/>
    </source>
</evidence>
<dbReference type="InterPro" id="IPR022337">
    <property type="entry name" value="Inositol_monophosphatase_SuhB"/>
</dbReference>
<keyword evidence="12" id="KW-1185">Reference proteome</keyword>
<dbReference type="AlphaFoldDB" id="A0AAP4D530"/>
<dbReference type="Gene3D" id="3.40.190.80">
    <property type="match status" value="1"/>
</dbReference>
<accession>A0AAP4D530</accession>
<sequence>MTRHSAAIAVMVRAARAAARHLVRDFNEVEHLQVSVKGPGDFVSAADRRAEGIIHAELERARPDYGFLMEETGVVEGRSPHNRWIVDPLDGTTNFLHATPHWAISIALEQHGDITAAVIYDPIKDELFSAVKGGGAFVNDRRIRVSKRSELDRALIGCGLPVQDWEARRKGFPSQLEKVADHVSGLRRYGACSLDLAYVAAGRLDGYWEYGVKPWDYAAGLLLVREAAGRMGRLEGDEEMWERGTIVAGNPEIYGKLRGLLAEVTPGGKVE</sequence>
<evidence type="ECO:0000256" key="8">
    <source>
        <dbReference type="ARBA" id="ARBA00022842"/>
    </source>
</evidence>
<protein>
    <recommendedName>
        <fullName evidence="5 10">Inositol-1-monophosphatase</fullName>
        <ecNumber evidence="4 10">3.1.3.25</ecNumber>
    </recommendedName>
</protein>
<name>A0AAP4D530_9PROT</name>
<proteinExistence type="inferred from homology"/>
<dbReference type="InterPro" id="IPR000760">
    <property type="entry name" value="Inositol_monophosphatase-like"/>
</dbReference>
<dbReference type="Proteomes" id="UP001301140">
    <property type="component" value="Unassembled WGS sequence"/>
</dbReference>
<dbReference type="FunFam" id="3.30.540.10:FF:000003">
    <property type="entry name" value="Inositol-1-monophosphatase"/>
    <property type="match status" value="1"/>
</dbReference>
<evidence type="ECO:0000256" key="7">
    <source>
        <dbReference type="ARBA" id="ARBA00022801"/>
    </source>
</evidence>
<dbReference type="PANTHER" id="PTHR20854:SF4">
    <property type="entry name" value="INOSITOL-1-MONOPHOSPHATASE-RELATED"/>
    <property type="match status" value="1"/>
</dbReference>
<dbReference type="GO" id="GO:0046872">
    <property type="term" value="F:metal ion binding"/>
    <property type="evidence" value="ECO:0007669"/>
    <property type="project" value="UniProtKB-KW"/>
</dbReference>
<organism evidence="11 12">
    <name type="scientific">Marinimicrococcus flavescens</name>
    <dbReference type="NCBI Taxonomy" id="3031815"/>
    <lineage>
        <taxon>Bacteria</taxon>
        <taxon>Pseudomonadati</taxon>
        <taxon>Pseudomonadota</taxon>
        <taxon>Alphaproteobacteria</taxon>
        <taxon>Geminicoccales</taxon>
        <taxon>Geminicoccaceae</taxon>
        <taxon>Marinimicrococcus</taxon>
    </lineage>
</organism>
<dbReference type="EC" id="3.1.3.25" evidence="4 10"/>
<evidence type="ECO:0000256" key="9">
    <source>
        <dbReference type="PIRSR" id="PIRSR600760-2"/>
    </source>
</evidence>
<evidence type="ECO:0000256" key="2">
    <source>
        <dbReference type="ARBA" id="ARBA00001946"/>
    </source>
</evidence>
<dbReference type="PRINTS" id="PR01959">
    <property type="entry name" value="SBIMPHPHTASE"/>
</dbReference>
<dbReference type="CDD" id="cd01639">
    <property type="entry name" value="IMPase"/>
    <property type="match status" value="1"/>
</dbReference>
<keyword evidence="8 9" id="KW-0460">Magnesium</keyword>
<comment type="caution">
    <text evidence="11">The sequence shown here is derived from an EMBL/GenBank/DDBJ whole genome shotgun (WGS) entry which is preliminary data.</text>
</comment>
<feature type="binding site" evidence="9">
    <location>
        <position position="89"/>
    </location>
    <ligand>
        <name>Mg(2+)</name>
        <dbReference type="ChEBI" id="CHEBI:18420"/>
        <label>1</label>
        <note>catalytic</note>
    </ligand>
</feature>
<dbReference type="PRINTS" id="PR00377">
    <property type="entry name" value="IMPHPHTASES"/>
</dbReference>
<dbReference type="SUPFAM" id="SSF56655">
    <property type="entry name" value="Carbohydrate phosphatase"/>
    <property type="match status" value="1"/>
</dbReference>
<evidence type="ECO:0000313" key="12">
    <source>
        <dbReference type="Proteomes" id="UP001301140"/>
    </source>
</evidence>
<gene>
    <name evidence="11" type="ORF">PZ740_09945</name>
</gene>
<dbReference type="Pfam" id="PF00459">
    <property type="entry name" value="Inositol_P"/>
    <property type="match status" value="1"/>
</dbReference>
<evidence type="ECO:0000256" key="4">
    <source>
        <dbReference type="ARBA" id="ARBA00013106"/>
    </source>
</evidence>
<evidence type="ECO:0000256" key="10">
    <source>
        <dbReference type="RuleBase" id="RU364068"/>
    </source>
</evidence>
<dbReference type="RefSeq" id="WP_327789120.1">
    <property type="nucleotide sequence ID" value="NZ_JARGEQ010000092.1"/>
</dbReference>
<comment type="cofactor">
    <cofactor evidence="2 9 10">
        <name>Mg(2+)</name>
        <dbReference type="ChEBI" id="CHEBI:18420"/>
    </cofactor>
</comment>
<dbReference type="PROSITE" id="PS00629">
    <property type="entry name" value="IMP_1"/>
    <property type="match status" value="1"/>
</dbReference>
<dbReference type="GO" id="GO:0006020">
    <property type="term" value="P:inositol metabolic process"/>
    <property type="evidence" value="ECO:0007669"/>
    <property type="project" value="TreeGrafter"/>
</dbReference>